<proteinExistence type="predicted"/>
<sequence>MSRRRKATRGNPAADSGATSGRGPSSGRRPSAGRRFLAGADQRAADEAQSNPRMLVYALLGTTVFLFIYLHLIALPQMTQFTGGFSMPDGLLTGYDASDIERLRNVMDDDAIGQLNFVHKTAGILFPVSFFLTAWAVVGLMMRESVVRWLLLAAAGLFSAMDIAENFLIDEILTAESVDSSLVHTASALTVSSWLLFAVVGSLLIIAVIMAMVRRSVERTARPLGNR</sequence>
<feature type="transmembrane region" description="Helical" evidence="2">
    <location>
        <begin position="189"/>
        <end position="213"/>
    </location>
</feature>
<feature type="region of interest" description="Disordered" evidence="1">
    <location>
        <begin position="1"/>
        <end position="33"/>
    </location>
</feature>
<evidence type="ECO:0000313" key="3">
    <source>
        <dbReference type="EMBL" id="GAA3059525.1"/>
    </source>
</evidence>
<evidence type="ECO:0000313" key="4">
    <source>
        <dbReference type="Proteomes" id="UP001500236"/>
    </source>
</evidence>
<keyword evidence="2" id="KW-0812">Transmembrane</keyword>
<dbReference type="RefSeq" id="WP_344682083.1">
    <property type="nucleotide sequence ID" value="NZ_BAAAVT010000006.1"/>
</dbReference>
<keyword evidence="4" id="KW-1185">Reference proteome</keyword>
<protein>
    <submittedName>
        <fullName evidence="3">Uncharacterized protein</fullName>
    </submittedName>
</protein>
<reference evidence="4" key="1">
    <citation type="journal article" date="2019" name="Int. J. Syst. Evol. Microbiol.">
        <title>The Global Catalogue of Microorganisms (GCM) 10K type strain sequencing project: providing services to taxonomists for standard genome sequencing and annotation.</title>
        <authorList>
            <consortium name="The Broad Institute Genomics Platform"/>
            <consortium name="The Broad Institute Genome Sequencing Center for Infectious Disease"/>
            <person name="Wu L."/>
            <person name="Ma J."/>
        </authorList>
    </citation>
    <scope>NUCLEOTIDE SEQUENCE [LARGE SCALE GENOMIC DNA]</scope>
    <source>
        <strain evidence="4">JCM 14309</strain>
    </source>
</reference>
<accession>A0ABP6LWM2</accession>
<evidence type="ECO:0000256" key="1">
    <source>
        <dbReference type="SAM" id="MobiDB-lite"/>
    </source>
</evidence>
<comment type="caution">
    <text evidence="3">The sequence shown here is derived from an EMBL/GenBank/DDBJ whole genome shotgun (WGS) entry which is preliminary data.</text>
</comment>
<dbReference type="Proteomes" id="UP001500236">
    <property type="component" value="Unassembled WGS sequence"/>
</dbReference>
<dbReference type="EMBL" id="BAAAVT010000006">
    <property type="protein sequence ID" value="GAA3059525.1"/>
    <property type="molecule type" value="Genomic_DNA"/>
</dbReference>
<feature type="transmembrane region" description="Helical" evidence="2">
    <location>
        <begin position="149"/>
        <end position="169"/>
    </location>
</feature>
<keyword evidence="2" id="KW-1133">Transmembrane helix</keyword>
<keyword evidence="2" id="KW-0472">Membrane</keyword>
<organism evidence="3 4">
    <name type="scientific">Nesterenkonia aethiopica</name>
    <dbReference type="NCBI Taxonomy" id="269144"/>
    <lineage>
        <taxon>Bacteria</taxon>
        <taxon>Bacillati</taxon>
        <taxon>Actinomycetota</taxon>
        <taxon>Actinomycetes</taxon>
        <taxon>Micrococcales</taxon>
        <taxon>Micrococcaceae</taxon>
        <taxon>Nesterenkonia</taxon>
    </lineage>
</organism>
<evidence type="ECO:0000256" key="2">
    <source>
        <dbReference type="SAM" id="Phobius"/>
    </source>
</evidence>
<feature type="compositionally biased region" description="Low complexity" evidence="1">
    <location>
        <begin position="16"/>
        <end position="33"/>
    </location>
</feature>
<gene>
    <name evidence="3" type="ORF">GCM10010529_11500</name>
</gene>
<feature type="transmembrane region" description="Helical" evidence="2">
    <location>
        <begin position="55"/>
        <end position="75"/>
    </location>
</feature>
<name>A0ABP6LWM2_9MICC</name>
<feature type="transmembrane region" description="Helical" evidence="2">
    <location>
        <begin position="124"/>
        <end position="142"/>
    </location>
</feature>